<dbReference type="GeneID" id="24831846"/>
<feature type="transmembrane region" description="Helical" evidence="6">
    <location>
        <begin position="252"/>
        <end position="270"/>
    </location>
</feature>
<dbReference type="InterPro" id="IPR012809">
    <property type="entry name" value="ECF_CbiQ"/>
</dbReference>
<evidence type="ECO:0000256" key="6">
    <source>
        <dbReference type="SAM" id="Phobius"/>
    </source>
</evidence>
<dbReference type="Pfam" id="PF02361">
    <property type="entry name" value="CbiQ"/>
    <property type="match status" value="1"/>
</dbReference>
<name>A0A0E3SH69_9EURY</name>
<feature type="transmembrane region" description="Helical" evidence="6">
    <location>
        <begin position="129"/>
        <end position="150"/>
    </location>
</feature>
<feature type="transmembrane region" description="Helical" evidence="6">
    <location>
        <begin position="42"/>
        <end position="70"/>
    </location>
</feature>
<dbReference type="NCBIfam" id="TIGR02454">
    <property type="entry name" value="ECF_T_CbiQ"/>
    <property type="match status" value="1"/>
</dbReference>
<dbReference type="InterPro" id="IPR003339">
    <property type="entry name" value="ABC/ECF_trnsptr_transmembrane"/>
</dbReference>
<gene>
    <name evidence="7" type="ORF">MSHOH_2555</name>
</gene>
<dbReference type="RefSeq" id="WP_048140408.1">
    <property type="nucleotide sequence ID" value="NZ_CP009516.1"/>
</dbReference>
<evidence type="ECO:0000313" key="8">
    <source>
        <dbReference type="Proteomes" id="UP000033101"/>
    </source>
</evidence>
<dbReference type="Proteomes" id="UP000033101">
    <property type="component" value="Chromosome"/>
</dbReference>
<evidence type="ECO:0000256" key="1">
    <source>
        <dbReference type="ARBA" id="ARBA00004651"/>
    </source>
</evidence>
<keyword evidence="3 6" id="KW-0812">Transmembrane</keyword>
<evidence type="ECO:0000256" key="3">
    <source>
        <dbReference type="ARBA" id="ARBA00022692"/>
    </source>
</evidence>
<feature type="transmembrane region" description="Helical" evidence="6">
    <location>
        <begin position="82"/>
        <end position="100"/>
    </location>
</feature>
<evidence type="ECO:0000256" key="5">
    <source>
        <dbReference type="ARBA" id="ARBA00023136"/>
    </source>
</evidence>
<dbReference type="PANTHER" id="PTHR34857">
    <property type="entry name" value="SLL0384 PROTEIN"/>
    <property type="match status" value="1"/>
</dbReference>
<dbReference type="HOGENOM" id="CLU_1029024_0_0_2"/>
<accession>A0A0E3SH69</accession>
<dbReference type="CDD" id="cd16914">
    <property type="entry name" value="EcfT"/>
    <property type="match status" value="1"/>
</dbReference>
<dbReference type="InterPro" id="IPR051611">
    <property type="entry name" value="ECF_transporter_component"/>
</dbReference>
<organism evidence="7 8">
    <name type="scientific">Methanosarcina horonobensis HB-1 = JCM 15518</name>
    <dbReference type="NCBI Taxonomy" id="1434110"/>
    <lineage>
        <taxon>Archaea</taxon>
        <taxon>Methanobacteriati</taxon>
        <taxon>Methanobacteriota</taxon>
        <taxon>Stenosarchaea group</taxon>
        <taxon>Methanomicrobia</taxon>
        <taxon>Methanosarcinales</taxon>
        <taxon>Methanosarcinaceae</taxon>
        <taxon>Methanosarcina</taxon>
    </lineage>
</organism>
<dbReference type="GO" id="GO:0006824">
    <property type="term" value="P:cobalt ion transport"/>
    <property type="evidence" value="ECO:0007669"/>
    <property type="project" value="InterPro"/>
</dbReference>
<proteinExistence type="predicted"/>
<dbReference type="GO" id="GO:0043190">
    <property type="term" value="C:ATP-binding cassette (ABC) transporter complex"/>
    <property type="evidence" value="ECO:0007669"/>
    <property type="project" value="InterPro"/>
</dbReference>
<keyword evidence="2" id="KW-1003">Cell membrane</keyword>
<dbReference type="PATRIC" id="fig|1434110.4.peg.3286"/>
<keyword evidence="5 6" id="KW-0472">Membrane</keyword>
<comment type="subcellular location">
    <subcellularLocation>
        <location evidence="1">Cell membrane</location>
        <topology evidence="1">Multi-pass membrane protein</topology>
    </subcellularLocation>
</comment>
<keyword evidence="8" id="KW-1185">Reference proteome</keyword>
<sequence>MISMSNSQASDHLPDFDLITYYSENCHSILCKISPWTKLMGLIAIIAILTIIQSIELLIALYLFVVVLYWQSDLPLRKLSDWYLLPILFVLSLVIILMWNEPGVPLFSLRLPWLSLTLTDKGLLLPIRLLLKALIPITSSLLLLMTTRYAHLSAMIYRIFPSPLDQIFLMSYRFLFITLDMVNSMIRAFKSRGGGIIRSIGRQSQVFAEIFALVFIRSYDRAERVNKALESRGYSGKYIAATEIQQMRPLEYIILLVLFFTVAYLLLFYSSSV</sequence>
<keyword evidence="4 6" id="KW-1133">Transmembrane helix</keyword>
<dbReference type="EMBL" id="CP009516">
    <property type="protein sequence ID" value="AKB79038.1"/>
    <property type="molecule type" value="Genomic_DNA"/>
</dbReference>
<evidence type="ECO:0000256" key="4">
    <source>
        <dbReference type="ARBA" id="ARBA00022989"/>
    </source>
</evidence>
<dbReference type="PANTHER" id="PTHR34857:SF2">
    <property type="entry name" value="SLL0384 PROTEIN"/>
    <property type="match status" value="1"/>
</dbReference>
<evidence type="ECO:0000313" key="7">
    <source>
        <dbReference type="EMBL" id="AKB79038.1"/>
    </source>
</evidence>
<dbReference type="AlphaFoldDB" id="A0A0E3SH69"/>
<dbReference type="STRING" id="1434110.MSHOH_2555"/>
<dbReference type="KEGG" id="mhor:MSHOH_2555"/>
<evidence type="ECO:0000256" key="2">
    <source>
        <dbReference type="ARBA" id="ARBA00022475"/>
    </source>
</evidence>
<protein>
    <submittedName>
        <fullName evidence="7">Transmembrane component NikQ of energizing module of nickel ECF transporter</fullName>
    </submittedName>
</protein>
<reference evidence="7 8" key="1">
    <citation type="submission" date="2014-07" db="EMBL/GenBank/DDBJ databases">
        <title>Methanogenic archaea and the global carbon cycle.</title>
        <authorList>
            <person name="Henriksen J.R."/>
            <person name="Luke J."/>
            <person name="Reinhart S."/>
            <person name="Benedict M.N."/>
            <person name="Youngblut N.D."/>
            <person name="Metcalf M.E."/>
            <person name="Whitaker R.J."/>
            <person name="Metcalf W.W."/>
        </authorList>
    </citation>
    <scope>NUCLEOTIDE SEQUENCE [LARGE SCALE GENOMIC DNA]</scope>
    <source>
        <strain evidence="7 8">HB-1</strain>
    </source>
</reference>